<keyword evidence="3" id="KW-1185">Reference proteome</keyword>
<dbReference type="EMBL" id="CP001359">
    <property type="protein sequence ID" value="ACL66055.1"/>
    <property type="molecule type" value="Genomic_DNA"/>
</dbReference>
<name>B8JDZ0_ANAD2</name>
<dbReference type="HOGENOM" id="CLU_092808_0_0_7"/>
<organism evidence="2 3">
    <name type="scientific">Anaeromyxobacter dehalogenans (strain ATCC BAA-258 / DSM 21875 / 2CP-1)</name>
    <dbReference type="NCBI Taxonomy" id="455488"/>
    <lineage>
        <taxon>Bacteria</taxon>
        <taxon>Pseudomonadati</taxon>
        <taxon>Myxococcota</taxon>
        <taxon>Myxococcia</taxon>
        <taxon>Myxococcales</taxon>
        <taxon>Cystobacterineae</taxon>
        <taxon>Anaeromyxobacteraceae</taxon>
        <taxon>Anaeromyxobacter</taxon>
    </lineage>
</organism>
<evidence type="ECO:0000313" key="2">
    <source>
        <dbReference type="EMBL" id="ACL66055.1"/>
    </source>
</evidence>
<protein>
    <recommendedName>
        <fullName evidence="4">Outer membrane protein beta-barrel domain-containing protein</fullName>
    </recommendedName>
</protein>
<feature type="signal peptide" evidence="1">
    <location>
        <begin position="1"/>
        <end position="18"/>
    </location>
</feature>
<reference evidence="2" key="1">
    <citation type="submission" date="2009-01" db="EMBL/GenBank/DDBJ databases">
        <title>Complete sequence of Anaeromyxobacter dehalogenans 2CP-1.</title>
        <authorList>
            <consortium name="US DOE Joint Genome Institute"/>
            <person name="Lucas S."/>
            <person name="Copeland A."/>
            <person name="Lapidus A."/>
            <person name="Glavina del Rio T."/>
            <person name="Dalin E."/>
            <person name="Tice H."/>
            <person name="Bruce D."/>
            <person name="Goodwin L."/>
            <person name="Pitluck S."/>
            <person name="Saunders E."/>
            <person name="Brettin T."/>
            <person name="Detter J.C."/>
            <person name="Han C."/>
            <person name="Larimer F."/>
            <person name="Land M."/>
            <person name="Hauser L."/>
            <person name="Kyrpides N."/>
            <person name="Ovchinnikova G."/>
            <person name="Beliaev A.S."/>
            <person name="Richardson P."/>
        </authorList>
    </citation>
    <scope>NUCLEOTIDE SEQUENCE</scope>
    <source>
        <strain evidence="2">2CP-1</strain>
    </source>
</reference>
<dbReference type="KEGG" id="acp:A2cp1_2718"/>
<proteinExistence type="predicted"/>
<dbReference type="SUPFAM" id="SSF56925">
    <property type="entry name" value="OMPA-like"/>
    <property type="match status" value="1"/>
</dbReference>
<evidence type="ECO:0000256" key="1">
    <source>
        <dbReference type="SAM" id="SignalP"/>
    </source>
</evidence>
<dbReference type="RefSeq" id="WP_012633822.1">
    <property type="nucleotide sequence ID" value="NC_011891.1"/>
</dbReference>
<dbReference type="InterPro" id="IPR011250">
    <property type="entry name" value="OMP/PagP_B-barrel"/>
</dbReference>
<feature type="chain" id="PRO_5002875378" description="Outer membrane protein beta-barrel domain-containing protein" evidence="1">
    <location>
        <begin position="19"/>
        <end position="236"/>
    </location>
</feature>
<evidence type="ECO:0000313" key="3">
    <source>
        <dbReference type="Proteomes" id="UP000007089"/>
    </source>
</evidence>
<gene>
    <name evidence="2" type="ordered locus">A2cp1_2718</name>
</gene>
<dbReference type="Proteomes" id="UP000007089">
    <property type="component" value="Chromosome"/>
</dbReference>
<dbReference type="AlphaFoldDB" id="B8JDZ0"/>
<evidence type="ECO:0008006" key="4">
    <source>
        <dbReference type="Google" id="ProtNLM"/>
    </source>
</evidence>
<accession>B8JDZ0</accession>
<sequence>MRNRLLALFVVAALPALAAGQYDPRRPPPRTPAGPREQGLTLSARLAYGAPSGDISDEVDATGAPLYPKLDDLVRHKVPIWLELGYRFNPAVWGGIYLELAPASISKDFCVPGRSCDGSDIRFGFDVQFHLQPYQIVDPWVGFGMGLEVLNAEAYEPGTGTIAEFSWAGFEFPMLEAGLDLALSPYLTMGPFVSWSAGQYTSYDVSVPGWGDESGRIHDRSFHSWFQIGVKGTLKL</sequence>
<keyword evidence="1" id="KW-0732">Signal</keyword>